<accession>A0A0S7BLC7</accession>
<evidence type="ECO:0000256" key="2">
    <source>
        <dbReference type="SAM" id="SignalP"/>
    </source>
</evidence>
<protein>
    <submittedName>
        <fullName evidence="4">Bacterial capsule synthesis protein PGA_cap</fullName>
    </submittedName>
</protein>
<dbReference type="AlphaFoldDB" id="A0A0S7BLC7"/>
<reference evidence="4" key="1">
    <citation type="submission" date="2015-07" db="EMBL/GenBank/DDBJ databases">
        <title>Draft Genome Sequences of Anaerolinea thermolimosa IMO-1, Bellilinea caldifistulae GOMI-1, Leptolinea tardivitalis YMTK-2, Levilinea saccharolytica KIBI-1,Longilinea arvoryzae KOME-1, Previously Described as Members of the Anaerolineaceae (Chloroflexi).</title>
        <authorList>
            <person name="Sekiguchi Y."/>
            <person name="Ohashi A."/>
            <person name="Matsuura N."/>
            <person name="Tourlousse M.D."/>
        </authorList>
    </citation>
    <scope>NUCLEOTIDE SEQUENCE [LARGE SCALE GENOMIC DNA]</scope>
    <source>
        <strain evidence="4">KOME-1</strain>
    </source>
</reference>
<organism evidence="4">
    <name type="scientific">Longilinea arvoryzae</name>
    <dbReference type="NCBI Taxonomy" id="360412"/>
    <lineage>
        <taxon>Bacteria</taxon>
        <taxon>Bacillati</taxon>
        <taxon>Chloroflexota</taxon>
        <taxon>Anaerolineae</taxon>
        <taxon>Anaerolineales</taxon>
        <taxon>Anaerolineaceae</taxon>
        <taxon>Longilinea</taxon>
    </lineage>
</organism>
<evidence type="ECO:0000313" key="5">
    <source>
        <dbReference type="Proteomes" id="UP000055060"/>
    </source>
</evidence>
<dbReference type="Gene3D" id="3.60.21.10">
    <property type="match status" value="1"/>
</dbReference>
<dbReference type="InterPro" id="IPR052169">
    <property type="entry name" value="CW_Biosynth-Accessory"/>
</dbReference>
<dbReference type="PANTHER" id="PTHR33393">
    <property type="entry name" value="POLYGLUTAMINE SYNTHESIS ACCESSORY PROTEIN RV0574C-RELATED"/>
    <property type="match status" value="1"/>
</dbReference>
<dbReference type="InterPro" id="IPR019079">
    <property type="entry name" value="Capsule_synth_CapA"/>
</dbReference>
<sequence length="549" mass="60194">MSKPFRLKLALLCTLTAILTGCAATSHPLQQDALPSVTSVPTVRVTQTATVTPIPIRVWVDPELPIAFRDAIPWSDPIQASGGADQADVQVTWETGGVKEGKTAYWIYALVAPFPTITDEVSSESIRSAWNGDSAEPFDGAPLLLSAETETVFEKLWGKPAQNAVQILPAQDLLDTAWAQRPGWAIVPFEELTPRWKVIQVDGVSPLDPALDESGYPLKATLGWSTTDGKEASGALADFQLPTNRHAGHLARVFMTGTTAMVRHMALRMEEKGVLYPADKIGDLLKSADLTHISNEVSFYTKCPPAKPLRASMRFCTSPSYMQVLKAIGADVIELTGNHLLDWGSDAFAETLKLYASENLAVYGGGWTQEQARQPYKVEVNGNKLAFIGCNPSGPSADWAGQDQPGSAQCDYDWIESQIRALREEGYLPIVTIQHIEVYDYKPTSAQRVISERMAKAGAVLISGSQSHFPQGFTFVGDTLVHYGLGNTFFDQMDFGSSRAFLDRNVFYEGHLISTELFTIKLQDYAQPRLMTPEERAALLKIVFSESGW</sequence>
<feature type="signal peptide" evidence="2">
    <location>
        <begin position="1"/>
        <end position="23"/>
    </location>
</feature>
<proteinExistence type="inferred from homology"/>
<feature type="chain" id="PRO_5006633014" evidence="2">
    <location>
        <begin position="24"/>
        <end position="549"/>
    </location>
</feature>
<dbReference type="Proteomes" id="UP000055060">
    <property type="component" value="Unassembled WGS sequence"/>
</dbReference>
<comment type="similarity">
    <text evidence="1">Belongs to the CapA family.</text>
</comment>
<dbReference type="RefSeq" id="WP_075073717.1">
    <property type="nucleotide sequence ID" value="NZ_DF967972.1"/>
</dbReference>
<feature type="domain" description="Capsule synthesis protein CapA" evidence="3">
    <location>
        <begin position="252"/>
        <end position="492"/>
    </location>
</feature>
<dbReference type="SMART" id="SM00854">
    <property type="entry name" value="PGA_cap"/>
    <property type="match status" value="1"/>
</dbReference>
<evidence type="ECO:0000313" key="4">
    <source>
        <dbReference type="EMBL" id="GAP14458.1"/>
    </source>
</evidence>
<evidence type="ECO:0000256" key="1">
    <source>
        <dbReference type="ARBA" id="ARBA00005662"/>
    </source>
</evidence>
<dbReference type="PANTHER" id="PTHR33393:SF13">
    <property type="entry name" value="PGA BIOSYNTHESIS PROTEIN CAPA"/>
    <property type="match status" value="1"/>
</dbReference>
<gene>
    <name evidence="4" type="ORF">LARV_02227</name>
</gene>
<evidence type="ECO:0000259" key="3">
    <source>
        <dbReference type="SMART" id="SM00854"/>
    </source>
</evidence>
<dbReference type="OrthoDB" id="150244at2"/>
<name>A0A0S7BLC7_9CHLR</name>
<dbReference type="PROSITE" id="PS51257">
    <property type="entry name" value="PROKAR_LIPOPROTEIN"/>
    <property type="match status" value="1"/>
</dbReference>
<keyword evidence="2" id="KW-0732">Signal</keyword>
<dbReference type="EMBL" id="DF967972">
    <property type="protein sequence ID" value="GAP14458.1"/>
    <property type="molecule type" value="Genomic_DNA"/>
</dbReference>
<keyword evidence="5" id="KW-1185">Reference proteome</keyword>
<dbReference type="InterPro" id="IPR029052">
    <property type="entry name" value="Metallo-depent_PP-like"/>
</dbReference>
<dbReference type="STRING" id="360412.LARV_02227"/>
<dbReference type="Pfam" id="PF09587">
    <property type="entry name" value="PGA_cap"/>
    <property type="match status" value="1"/>
</dbReference>
<dbReference type="SUPFAM" id="SSF56300">
    <property type="entry name" value="Metallo-dependent phosphatases"/>
    <property type="match status" value="1"/>
</dbReference>